<dbReference type="PANTHER" id="PTHR43434">
    <property type="entry name" value="PHOSPHOGLYCOLATE PHOSPHATASE"/>
    <property type="match status" value="1"/>
</dbReference>
<dbReference type="SUPFAM" id="SSF56784">
    <property type="entry name" value="HAD-like"/>
    <property type="match status" value="1"/>
</dbReference>
<protein>
    <submittedName>
        <fullName evidence="1">HAD family hydrolase</fullName>
    </submittedName>
</protein>
<reference evidence="1 2" key="1">
    <citation type="submission" date="2021-02" db="EMBL/GenBank/DDBJ databases">
        <title>Alicyclobacillus curvatus sp. nov. and Alicyclobacillus mengziensis sp. nov., two acidophilic bacteria isolated from acid mine drainage.</title>
        <authorList>
            <person name="Huang Y."/>
        </authorList>
    </citation>
    <scope>NUCLEOTIDE SEQUENCE [LARGE SCALE GENOMIC DNA]</scope>
    <source>
        <strain evidence="1 2">S30H14</strain>
    </source>
</reference>
<dbReference type="InterPro" id="IPR050155">
    <property type="entry name" value="HAD-like_hydrolase_sf"/>
</dbReference>
<dbReference type="EMBL" id="CP071182">
    <property type="protein sequence ID" value="QSO48090.1"/>
    <property type="molecule type" value="Genomic_DNA"/>
</dbReference>
<dbReference type="PANTHER" id="PTHR43434:SF1">
    <property type="entry name" value="PHOSPHOGLYCOLATE PHOSPHATASE"/>
    <property type="match status" value="1"/>
</dbReference>
<name>A0A9X7W0S7_9BACL</name>
<dbReference type="CDD" id="cd01427">
    <property type="entry name" value="HAD_like"/>
    <property type="match status" value="1"/>
</dbReference>
<dbReference type="InterPro" id="IPR023214">
    <property type="entry name" value="HAD_sf"/>
</dbReference>
<dbReference type="AlphaFoldDB" id="A0A9X7W0S7"/>
<dbReference type="Proteomes" id="UP000663505">
    <property type="component" value="Chromosome"/>
</dbReference>
<organism evidence="1 2">
    <name type="scientific">Alicyclobacillus mengziensis</name>
    <dbReference type="NCBI Taxonomy" id="2931921"/>
    <lineage>
        <taxon>Bacteria</taxon>
        <taxon>Bacillati</taxon>
        <taxon>Bacillota</taxon>
        <taxon>Bacilli</taxon>
        <taxon>Bacillales</taxon>
        <taxon>Alicyclobacillaceae</taxon>
        <taxon>Alicyclobacillus</taxon>
    </lineage>
</organism>
<sequence length="274" mass="30929">MTTKTYNVSELLDCRLFVLDLDGTVYEETNHFSYYGDKLARHLSADVQERYLKDVADALAGQHTLHYGDAYDVVHKAIVRNNTLLDWEGNPLTNPPGERIEFVDDPWNVYGNIAVYYGASAEDIHAAFAATRAYMESPDFPMQGMPGLRDSIHRLKSKGVHFALATNSPEPDSRTILGKLGLTGAFEMEVFNAKKQVNAPVHFRRFQESFNVPFEQMVSVGDHFRNEIRPAIELGMKTICIDRYHQPERSGVTVIVHRPSELAAVFNLVADLRP</sequence>
<dbReference type="GO" id="GO:0008967">
    <property type="term" value="F:phosphoglycolate phosphatase activity"/>
    <property type="evidence" value="ECO:0007669"/>
    <property type="project" value="TreeGrafter"/>
</dbReference>
<evidence type="ECO:0000313" key="2">
    <source>
        <dbReference type="Proteomes" id="UP000663505"/>
    </source>
</evidence>
<dbReference type="KEGG" id="afx:JZ786_03495"/>
<gene>
    <name evidence="1" type="ORF">JZ786_03495</name>
</gene>
<dbReference type="GO" id="GO:0006281">
    <property type="term" value="P:DNA repair"/>
    <property type="evidence" value="ECO:0007669"/>
    <property type="project" value="TreeGrafter"/>
</dbReference>
<dbReference type="InterPro" id="IPR036412">
    <property type="entry name" value="HAD-like_sf"/>
</dbReference>
<dbReference type="RefSeq" id="WP_206657425.1">
    <property type="nucleotide sequence ID" value="NZ_CP071182.1"/>
</dbReference>
<evidence type="ECO:0000313" key="1">
    <source>
        <dbReference type="EMBL" id="QSO48090.1"/>
    </source>
</evidence>
<dbReference type="Gene3D" id="3.40.50.1000">
    <property type="entry name" value="HAD superfamily/HAD-like"/>
    <property type="match status" value="1"/>
</dbReference>
<keyword evidence="2" id="KW-1185">Reference proteome</keyword>
<proteinExistence type="predicted"/>
<accession>A0A9X7W0S7</accession>
<dbReference type="Pfam" id="PF00702">
    <property type="entry name" value="Hydrolase"/>
    <property type="match status" value="1"/>
</dbReference>
<keyword evidence="1" id="KW-0378">Hydrolase</keyword>